<evidence type="ECO:0000313" key="2">
    <source>
        <dbReference type="Proteomes" id="UP001642540"/>
    </source>
</evidence>
<accession>A0ABP1QIV5</accession>
<protein>
    <submittedName>
        <fullName evidence="1">Uncharacterized protein</fullName>
    </submittedName>
</protein>
<dbReference type="Proteomes" id="UP001642540">
    <property type="component" value="Unassembled WGS sequence"/>
</dbReference>
<dbReference type="EMBL" id="CAXLJM020000036">
    <property type="protein sequence ID" value="CAL8104911.1"/>
    <property type="molecule type" value="Genomic_DNA"/>
</dbReference>
<organism evidence="1 2">
    <name type="scientific">Orchesella dallaii</name>
    <dbReference type="NCBI Taxonomy" id="48710"/>
    <lineage>
        <taxon>Eukaryota</taxon>
        <taxon>Metazoa</taxon>
        <taxon>Ecdysozoa</taxon>
        <taxon>Arthropoda</taxon>
        <taxon>Hexapoda</taxon>
        <taxon>Collembola</taxon>
        <taxon>Entomobryomorpha</taxon>
        <taxon>Entomobryoidea</taxon>
        <taxon>Orchesellidae</taxon>
        <taxon>Orchesellinae</taxon>
        <taxon>Orchesella</taxon>
    </lineage>
</organism>
<sequence length="53" mass="6095">MVLTGSHDDHDAMIGKGIFSILDDLQHVYHVNAKITGEIQNTLERLRMPRNHR</sequence>
<comment type="caution">
    <text evidence="1">The sequence shown here is derived from an EMBL/GenBank/DDBJ whole genome shotgun (WGS) entry which is preliminary data.</text>
</comment>
<proteinExistence type="predicted"/>
<evidence type="ECO:0000313" key="1">
    <source>
        <dbReference type="EMBL" id="CAL8104911.1"/>
    </source>
</evidence>
<name>A0ABP1QIV5_9HEXA</name>
<reference evidence="1 2" key="1">
    <citation type="submission" date="2024-08" db="EMBL/GenBank/DDBJ databases">
        <authorList>
            <person name="Cucini C."/>
            <person name="Frati F."/>
        </authorList>
    </citation>
    <scope>NUCLEOTIDE SEQUENCE [LARGE SCALE GENOMIC DNA]</scope>
</reference>
<gene>
    <name evidence="1" type="ORF">ODALV1_LOCUS11898</name>
</gene>
<keyword evidence="2" id="KW-1185">Reference proteome</keyword>